<dbReference type="Pfam" id="PF04602">
    <property type="entry name" value="Arabinose_trans"/>
    <property type="match status" value="1"/>
</dbReference>
<feature type="compositionally biased region" description="Basic and acidic residues" evidence="11">
    <location>
        <begin position="15"/>
        <end position="24"/>
    </location>
</feature>
<feature type="transmembrane region" description="Helical" evidence="12">
    <location>
        <begin position="678"/>
        <end position="700"/>
    </location>
</feature>
<feature type="transmembrane region" description="Helical" evidence="12">
    <location>
        <begin position="320"/>
        <end position="341"/>
    </location>
</feature>
<feature type="region of interest" description="Disordered" evidence="11">
    <location>
        <begin position="1"/>
        <end position="34"/>
    </location>
</feature>
<evidence type="ECO:0000256" key="10">
    <source>
        <dbReference type="ARBA" id="ARBA00023316"/>
    </source>
</evidence>
<dbReference type="Proteomes" id="UP001500804">
    <property type="component" value="Unassembled WGS sequence"/>
</dbReference>
<feature type="transmembrane region" description="Helical" evidence="12">
    <location>
        <begin position="401"/>
        <end position="425"/>
    </location>
</feature>
<feature type="transmembrane region" description="Helical" evidence="12">
    <location>
        <begin position="211"/>
        <end position="229"/>
    </location>
</feature>
<comment type="function">
    <text evidence="1">Arabinosyl transferase responsible for the polymerization of arabinose into the arabinan of arabinogalactan.</text>
</comment>
<feature type="transmembrane region" description="Helical" evidence="12">
    <location>
        <begin position="250"/>
        <end position="269"/>
    </location>
</feature>
<keyword evidence="9 12" id="KW-0472">Membrane</keyword>
<evidence type="ECO:0000256" key="3">
    <source>
        <dbReference type="ARBA" id="ARBA00008195"/>
    </source>
</evidence>
<proteinExistence type="inferred from homology"/>
<protein>
    <submittedName>
        <fullName evidence="16">Arabinosyltransferase domain-containing protein</fullName>
    </submittedName>
</protein>
<feature type="transmembrane region" description="Helical" evidence="12">
    <location>
        <begin position="506"/>
        <end position="526"/>
    </location>
</feature>
<feature type="transmembrane region" description="Helical" evidence="12">
    <location>
        <begin position="635"/>
        <end position="658"/>
    </location>
</feature>
<dbReference type="InterPro" id="IPR007680">
    <property type="entry name" value="Arabino_trans_central"/>
</dbReference>
<evidence type="ECO:0000256" key="5">
    <source>
        <dbReference type="ARBA" id="ARBA00022676"/>
    </source>
</evidence>
<evidence type="ECO:0000256" key="7">
    <source>
        <dbReference type="ARBA" id="ARBA00022692"/>
    </source>
</evidence>
<dbReference type="Pfam" id="PF14896">
    <property type="entry name" value="Arabino_trans_C"/>
    <property type="match status" value="1"/>
</dbReference>
<feature type="transmembrane region" description="Helical" evidence="12">
    <location>
        <begin position="567"/>
        <end position="586"/>
    </location>
</feature>
<dbReference type="InterPro" id="IPR032731">
    <property type="entry name" value="Arabino_trans_C"/>
</dbReference>
<feature type="transmembrane region" description="Helical" evidence="12">
    <location>
        <begin position="445"/>
        <end position="463"/>
    </location>
</feature>
<evidence type="ECO:0000256" key="6">
    <source>
        <dbReference type="ARBA" id="ARBA00022679"/>
    </source>
</evidence>
<feature type="transmembrane region" description="Helical" evidence="12">
    <location>
        <begin position="592"/>
        <end position="614"/>
    </location>
</feature>
<evidence type="ECO:0000256" key="12">
    <source>
        <dbReference type="SAM" id="Phobius"/>
    </source>
</evidence>
<organism evidence="16 17">
    <name type="scientific">Pseudonocardia adelaidensis</name>
    <dbReference type="NCBI Taxonomy" id="648754"/>
    <lineage>
        <taxon>Bacteria</taxon>
        <taxon>Bacillati</taxon>
        <taxon>Actinomycetota</taxon>
        <taxon>Actinomycetes</taxon>
        <taxon>Pseudonocardiales</taxon>
        <taxon>Pseudonocardiaceae</taxon>
        <taxon>Pseudonocardia</taxon>
    </lineage>
</organism>
<dbReference type="RefSeq" id="WP_345607113.1">
    <property type="nucleotide sequence ID" value="NZ_BAABJO010000016.1"/>
</dbReference>
<evidence type="ECO:0000313" key="17">
    <source>
        <dbReference type="Proteomes" id="UP001500804"/>
    </source>
</evidence>
<comment type="caution">
    <text evidence="16">The sequence shown here is derived from an EMBL/GenBank/DDBJ whole genome shotgun (WGS) entry which is preliminary data.</text>
</comment>
<name>A0ABP9NTQ0_9PSEU</name>
<accession>A0ABP9NTQ0</accession>
<keyword evidence="7 12" id="KW-0812">Transmembrane</keyword>
<evidence type="ECO:0000259" key="15">
    <source>
        <dbReference type="Pfam" id="PF17689"/>
    </source>
</evidence>
<feature type="domain" description="Arabinofuranosyltransferase central" evidence="13">
    <location>
        <begin position="207"/>
        <end position="657"/>
    </location>
</feature>
<keyword evidence="4" id="KW-1003">Cell membrane</keyword>
<reference evidence="17" key="1">
    <citation type="journal article" date="2019" name="Int. J. Syst. Evol. Microbiol.">
        <title>The Global Catalogue of Microorganisms (GCM) 10K type strain sequencing project: providing services to taxonomists for standard genome sequencing and annotation.</title>
        <authorList>
            <consortium name="The Broad Institute Genomics Platform"/>
            <consortium name="The Broad Institute Genome Sequencing Center for Infectious Disease"/>
            <person name="Wu L."/>
            <person name="Ma J."/>
        </authorList>
    </citation>
    <scope>NUCLEOTIDE SEQUENCE [LARGE SCALE GENOMIC DNA]</scope>
    <source>
        <strain evidence="17">JCM 18302</strain>
    </source>
</reference>
<keyword evidence="5" id="KW-0328">Glycosyltransferase</keyword>
<evidence type="ECO:0000256" key="8">
    <source>
        <dbReference type="ARBA" id="ARBA00022989"/>
    </source>
</evidence>
<gene>
    <name evidence="16" type="ORF">GCM10023320_43760</name>
</gene>
<comment type="similarity">
    <text evidence="3">Belongs to the emb family.</text>
</comment>
<feature type="transmembrane region" description="Helical" evidence="12">
    <location>
        <begin position="353"/>
        <end position="370"/>
    </location>
</feature>
<keyword evidence="10" id="KW-0961">Cell wall biogenesis/degradation</keyword>
<evidence type="ECO:0000259" key="13">
    <source>
        <dbReference type="Pfam" id="PF04602"/>
    </source>
</evidence>
<comment type="subcellular location">
    <subcellularLocation>
        <location evidence="2">Cell membrane</location>
        <topology evidence="2">Multi-pass membrane protein</topology>
    </subcellularLocation>
</comment>
<evidence type="ECO:0000313" key="16">
    <source>
        <dbReference type="EMBL" id="GAA5127012.1"/>
    </source>
</evidence>
<dbReference type="Gene3D" id="2.60.120.610">
    <property type="entry name" value="arabinofuranosyltransferase like domain"/>
    <property type="match status" value="1"/>
</dbReference>
<dbReference type="Pfam" id="PF17689">
    <property type="entry name" value="Arabino_trans_N"/>
    <property type="match status" value="1"/>
</dbReference>
<feature type="compositionally biased region" description="Polar residues" evidence="11">
    <location>
        <begin position="1"/>
        <end position="12"/>
    </location>
</feature>
<dbReference type="InterPro" id="IPR027451">
    <property type="entry name" value="EmbABC_dom1"/>
</dbReference>
<feature type="domain" description="Arabinosyltransferase C-terminal" evidence="14">
    <location>
        <begin position="818"/>
        <end position="977"/>
    </location>
</feature>
<evidence type="ECO:0000256" key="1">
    <source>
        <dbReference type="ARBA" id="ARBA00003001"/>
    </source>
</evidence>
<keyword evidence="17" id="KW-1185">Reference proteome</keyword>
<evidence type="ECO:0000259" key="14">
    <source>
        <dbReference type="Pfam" id="PF14896"/>
    </source>
</evidence>
<feature type="domain" description="Arabinosyltransferas concanavalin like" evidence="15">
    <location>
        <begin position="60"/>
        <end position="201"/>
    </location>
</feature>
<evidence type="ECO:0000256" key="9">
    <source>
        <dbReference type="ARBA" id="ARBA00023136"/>
    </source>
</evidence>
<feature type="transmembrane region" description="Helical" evidence="12">
    <location>
        <begin position="538"/>
        <end position="555"/>
    </location>
</feature>
<dbReference type="Gene3D" id="3.40.190.160">
    <property type="match status" value="1"/>
</dbReference>
<evidence type="ECO:0000256" key="4">
    <source>
        <dbReference type="ARBA" id="ARBA00022475"/>
    </source>
</evidence>
<dbReference type="EMBL" id="BAABJO010000016">
    <property type="protein sequence ID" value="GAA5127012.1"/>
    <property type="molecule type" value="Genomic_DNA"/>
</dbReference>
<dbReference type="InterPro" id="IPR040920">
    <property type="entry name" value="Arabino_trans_N"/>
</dbReference>
<evidence type="ECO:0000256" key="11">
    <source>
        <dbReference type="SAM" id="MobiDB-lite"/>
    </source>
</evidence>
<keyword evidence="6" id="KW-0808">Transferase</keyword>
<evidence type="ECO:0000256" key="2">
    <source>
        <dbReference type="ARBA" id="ARBA00004651"/>
    </source>
</evidence>
<sequence length="987" mass="104127">MLSPARSASPSGPDSPRDPHRDGGADTPARAARDPRRAAGLFGLLTVLAALAFPLAPVEQPEATYSWTAADGAAAIPLLPYQPVELTAQTSCTTAREAPPGQVLLSTVPVRADAAAQPLQGLRIAASDGAVRVESAGIDLGAVGLPGGDCTLSVVSDPGSTSVLVDGVPALVREGDVRPDVAGAFSDVRSGVELRLTTDSRFETTISPLKAAIGVAGGLALLGMVVALGRIDRSRRVRLLPPDWWRPRPVDGVVAAVLAVWWAIGPITVDDGYIAGIVRSTGSNGFVGNAYRWLNAPEAPFSWFYDLYHLWSLVSSSTPWMRLPSTVLGLLCWWLLSRLVLPRLGRFVGRPRVPWIAALAFATWWVPFGLGLRPEPWVAVGALAVFLAVERTVATTRVLPLAVGLVLAGATTALTPGGLLAFTPFLAAARPLLALLRARRDLHPLPLLAVLVAAPASAVFLMVPDQSLAAMLESVRVRTAVGGGQPWFEEPDRYRRLLEWTFQGAIGRRAAVLGTLLAAAGVLWSLRRTNTGIAAGPARRLVVGLLLSLATLTFAPTKWTQHFGDLAGYGAAVLVLGAAAWSAAPLRSRPRAFVAGLGVTTVVAAIVVAGYNLWPYQGAWFTPTFSTLAPRVADIPVATIVLVAGGGVVTVLLARWAWQRSGGVPESPLPRLLPAPAPVFAVVLVAVLALQVLTVVRVAVTHRDSYTLASDTVSTLGGRPCGLQERLSVEPDPAAGVLPVAGGSAAGTLPVDVGGRLVPGVAVAGRSATPWFTLDPRQRTQALPVVVTTSGTLQPGDGLFLEFGDAAGVRERRRITPRLPLDDVRELAPPGAETVRLAVDAPDAGRALATLPRAPRLTPMTELLPPGSSALLDWPVAFLFPCLTPEPLWLGTAPLPQWRVGPPLDDTETHISYQPEYGGPFVAPRLLVTERRMPTYLAGDPLRDAGQLYRWVPTAPLARPEPVVDRRTVSGWQRIGHPRVPGIDPVG</sequence>
<keyword evidence="8 12" id="KW-1133">Transmembrane helix</keyword>